<accession>A0A9X3CXV8</accession>
<organism evidence="3 4">
    <name type="scientific">Salinimicrobium profundisediminis</name>
    <dbReference type="NCBI Taxonomy" id="2994553"/>
    <lineage>
        <taxon>Bacteria</taxon>
        <taxon>Pseudomonadati</taxon>
        <taxon>Bacteroidota</taxon>
        <taxon>Flavobacteriia</taxon>
        <taxon>Flavobacteriales</taxon>
        <taxon>Flavobacteriaceae</taxon>
        <taxon>Salinimicrobium</taxon>
    </lineage>
</organism>
<dbReference type="Pfam" id="PF13439">
    <property type="entry name" value="Glyco_transf_4"/>
    <property type="match status" value="1"/>
</dbReference>
<dbReference type="CDD" id="cd03811">
    <property type="entry name" value="GT4_GT28_WabH-like"/>
    <property type="match status" value="1"/>
</dbReference>
<keyword evidence="4" id="KW-1185">Reference proteome</keyword>
<dbReference type="RefSeq" id="WP_266068737.1">
    <property type="nucleotide sequence ID" value="NZ_JAPJDA010000006.1"/>
</dbReference>
<proteinExistence type="predicted"/>
<name>A0A9X3CXV8_9FLAO</name>
<evidence type="ECO:0000259" key="2">
    <source>
        <dbReference type="Pfam" id="PF13439"/>
    </source>
</evidence>
<dbReference type="Pfam" id="PF00534">
    <property type="entry name" value="Glycos_transf_1"/>
    <property type="match status" value="1"/>
</dbReference>
<dbReference type="AlphaFoldDB" id="A0A9X3CXV8"/>
<protein>
    <submittedName>
        <fullName evidence="3">Glycosyltransferase</fullName>
    </submittedName>
</protein>
<dbReference type="GO" id="GO:0016757">
    <property type="term" value="F:glycosyltransferase activity"/>
    <property type="evidence" value="ECO:0007669"/>
    <property type="project" value="InterPro"/>
</dbReference>
<evidence type="ECO:0000259" key="1">
    <source>
        <dbReference type="Pfam" id="PF00534"/>
    </source>
</evidence>
<reference evidence="3" key="1">
    <citation type="submission" date="2022-11" db="EMBL/GenBank/DDBJ databases">
        <title>Salinimicrobium profundisediminis sp. nov., isolated from deep-sea sediment of the Mariana Trench.</title>
        <authorList>
            <person name="Fu H."/>
        </authorList>
    </citation>
    <scope>NUCLEOTIDE SEQUENCE</scope>
    <source>
        <strain evidence="3">MT39</strain>
    </source>
</reference>
<sequence>MRVLQLIDSLRPGGAEKMSVSYANALTTRIDASFLCCTRMEGLLKKQLAPEVGYLFLNKTGTFDLRAFLKLKKFVKENKVDIIQAHGSSWFMGVLLKISLPKLKLVWHDHYGARAEKDLRPGLLSIFSEYFDGIISVNLQLKEWAERNLHCNKIAFIPNFASFGGREPKDNNLQIREGFKIIHLANLKPPKDHLNLLKAFGKLSQVNTSVSLHLIGKEENNFYSQELRKFIKENGLEDKIYFYGEREEIMNLLQQADLGVLSSSSEGLPVALLEYGFAGLPVVCTKVGECESVVGTAGVLVPPNDPEALFLALKSYVENEVERRKDSVAFQKRVFETYSEKQVLKQLLSFMRDL</sequence>
<dbReference type="PANTHER" id="PTHR12526">
    <property type="entry name" value="GLYCOSYLTRANSFERASE"/>
    <property type="match status" value="1"/>
</dbReference>
<evidence type="ECO:0000313" key="4">
    <source>
        <dbReference type="Proteomes" id="UP001148482"/>
    </source>
</evidence>
<evidence type="ECO:0000313" key="3">
    <source>
        <dbReference type="EMBL" id="MCX2837504.1"/>
    </source>
</evidence>
<comment type="caution">
    <text evidence="3">The sequence shown here is derived from an EMBL/GenBank/DDBJ whole genome shotgun (WGS) entry which is preliminary data.</text>
</comment>
<dbReference type="InterPro" id="IPR028098">
    <property type="entry name" value="Glyco_trans_4-like_N"/>
</dbReference>
<feature type="domain" description="Glycosyl transferase family 1" evidence="1">
    <location>
        <begin position="176"/>
        <end position="325"/>
    </location>
</feature>
<dbReference type="Proteomes" id="UP001148482">
    <property type="component" value="Unassembled WGS sequence"/>
</dbReference>
<dbReference type="EMBL" id="JAPJDA010000006">
    <property type="protein sequence ID" value="MCX2837504.1"/>
    <property type="molecule type" value="Genomic_DNA"/>
</dbReference>
<dbReference type="SUPFAM" id="SSF53756">
    <property type="entry name" value="UDP-Glycosyltransferase/glycogen phosphorylase"/>
    <property type="match status" value="1"/>
</dbReference>
<gene>
    <name evidence="3" type="ORF">OQ279_05005</name>
</gene>
<dbReference type="Gene3D" id="3.40.50.2000">
    <property type="entry name" value="Glycogen Phosphorylase B"/>
    <property type="match status" value="2"/>
</dbReference>
<feature type="domain" description="Glycosyltransferase subfamily 4-like N-terminal" evidence="2">
    <location>
        <begin position="12"/>
        <end position="160"/>
    </location>
</feature>
<dbReference type="InterPro" id="IPR001296">
    <property type="entry name" value="Glyco_trans_1"/>
</dbReference>